<dbReference type="GO" id="GO:0006744">
    <property type="term" value="P:ubiquinone biosynthetic process"/>
    <property type="evidence" value="ECO:0007669"/>
    <property type="project" value="UniProtKB-UniPathway"/>
</dbReference>
<keyword evidence="16" id="KW-1185">Reference proteome</keyword>
<dbReference type="GO" id="GO:0004672">
    <property type="term" value="F:protein kinase activity"/>
    <property type="evidence" value="ECO:0007669"/>
    <property type="project" value="UniProtKB-UniRule"/>
</dbReference>
<dbReference type="CDD" id="cd13972">
    <property type="entry name" value="UbiB"/>
    <property type="match status" value="1"/>
</dbReference>
<proteinExistence type="inferred from homology"/>
<dbReference type="OrthoDB" id="9795390at2"/>
<dbReference type="PANTHER" id="PTHR10566:SF113">
    <property type="entry name" value="PROTEIN ACTIVITY OF BC1 COMPLEX KINASE 7, CHLOROPLASTIC"/>
    <property type="match status" value="1"/>
</dbReference>
<feature type="active site" description="Proton acceptor" evidence="13">
    <location>
        <position position="288"/>
    </location>
</feature>
<evidence type="ECO:0000256" key="5">
    <source>
        <dbReference type="ARBA" id="ARBA00022679"/>
    </source>
</evidence>
<dbReference type="GO" id="GO:0010795">
    <property type="term" value="P:regulation of ubiquinone biosynthetic process"/>
    <property type="evidence" value="ECO:0007669"/>
    <property type="project" value="UniProtKB-UniRule"/>
</dbReference>
<keyword evidence="5 13" id="KW-0808">Transferase</keyword>
<evidence type="ECO:0000256" key="4">
    <source>
        <dbReference type="ARBA" id="ARBA00022519"/>
    </source>
</evidence>
<evidence type="ECO:0000256" key="10">
    <source>
        <dbReference type="ARBA" id="ARBA00022840"/>
    </source>
</evidence>
<gene>
    <name evidence="13 15" type="primary">ubiB</name>
    <name evidence="15" type="ORF">EH207_15200</name>
</gene>
<keyword evidence="6 13" id="KW-0831">Ubiquinone biosynthesis</keyword>
<feature type="transmembrane region" description="Helical" evidence="13">
    <location>
        <begin position="525"/>
        <end position="542"/>
    </location>
</feature>
<protein>
    <recommendedName>
        <fullName evidence="13">Probable protein kinase UbiB</fullName>
        <ecNumber evidence="13">2.7.-.-</ecNumber>
    </recommendedName>
    <alternativeName>
        <fullName evidence="13">Ubiquinone biosynthesis protein UbiB</fullName>
    </alternativeName>
</protein>
<dbReference type="InterPro" id="IPR010232">
    <property type="entry name" value="UbiB"/>
</dbReference>
<dbReference type="EC" id="2.7.-.-" evidence="13"/>
<feature type="transmembrane region" description="Helical" evidence="13">
    <location>
        <begin position="501"/>
        <end position="519"/>
    </location>
</feature>
<comment type="similarity">
    <text evidence="2">Belongs to the protein kinase superfamily. ADCK protein kinase family.</text>
</comment>
<feature type="binding site" evidence="13">
    <location>
        <position position="153"/>
    </location>
    <ligand>
        <name>ATP</name>
        <dbReference type="ChEBI" id="CHEBI:30616"/>
    </ligand>
</feature>
<evidence type="ECO:0000256" key="6">
    <source>
        <dbReference type="ARBA" id="ARBA00022688"/>
    </source>
</evidence>
<evidence type="ECO:0000313" key="15">
    <source>
        <dbReference type="EMBL" id="QCR09747.1"/>
    </source>
</evidence>
<keyword evidence="7 13" id="KW-0812">Transmembrane</keyword>
<comment type="subcellular location">
    <subcellularLocation>
        <location evidence="13">Cell membrane</location>
        <topology evidence="13">Multi-pass membrane protein</topology>
    </subcellularLocation>
</comment>
<reference evidence="15 16" key="1">
    <citation type="submission" date="2018-11" db="EMBL/GenBank/DDBJ databases">
        <title>Genome sequences of Brenneria nigrifluens and Brenneria rubrifaciens.</title>
        <authorList>
            <person name="Poret-Peterson A.T."/>
            <person name="McClean A.E."/>
            <person name="Kluepfel D.A."/>
        </authorList>
    </citation>
    <scope>NUCLEOTIDE SEQUENCE [LARGE SCALE GENOMIC DNA]</scope>
    <source>
        <strain evidence="15 16">6D370</strain>
    </source>
</reference>
<sequence>MMPGELIRLYSIIRVLLSYGLDELIPKMRLTIPLRLGRRLLFWLPNRHHNMPLGERLRLALQALGPVWIKFGQMMSTRRDLFPPAIADQLAMLQDRVAPFDGGLARKQIELSMGGAPLESWFDDFDIKPLASASIAQVHTARLKSTGKEIVIKVIRPDILPVIKADMRLMKRLAGWLPRLMPDGRRLRPREVVQEYEKSLLDELNLLREAANAIQLRRNFEDSPMLYIPEVYSDYCSENMLVMERIYGIPVSDINALKANGTNLQLLAERGVQVFFTQVFRDSFFHADMHPGNIFINHEHPEDPQYIGIDCGIVGSLNKEDKRYLAENFIAFFNRDYRKVAELHVDSGWVPADTNVEDFEFAIRTVCEPIFEKPLAEISFGHVLLNLFNTARRFNMEVQPQLVLLQKTLLYIEGIGRQLYPQLDLWKTAKPFLESWLKEQVGIPAVMRALKEKAPFWAEKLPEIPELFYDGLRQHKMLKQSVDKLAGELRTQHVRQGQSRYLLGIGATLLISGTVLLVSHVEADIVPSGLMAAGIVAWIIGWRRTQ</sequence>
<dbReference type="Proteomes" id="UP000299580">
    <property type="component" value="Chromosome"/>
</dbReference>
<dbReference type="GO" id="GO:0005886">
    <property type="term" value="C:plasma membrane"/>
    <property type="evidence" value="ECO:0007669"/>
    <property type="project" value="UniProtKB-SubCell"/>
</dbReference>
<feature type="binding site" evidence="13">
    <location>
        <begin position="130"/>
        <end position="138"/>
    </location>
    <ligand>
        <name>ATP</name>
        <dbReference type="ChEBI" id="CHEBI:30616"/>
    </ligand>
</feature>
<keyword evidence="11 13" id="KW-1133">Transmembrane helix</keyword>
<feature type="domain" description="ABC1 atypical kinase-like" evidence="14">
    <location>
        <begin position="93"/>
        <end position="344"/>
    </location>
</feature>
<dbReference type="HAMAP" id="MF_00414">
    <property type="entry name" value="UbiB"/>
    <property type="match status" value="1"/>
</dbReference>
<dbReference type="UniPathway" id="UPA00232"/>
<dbReference type="InterPro" id="IPR045308">
    <property type="entry name" value="UbiB_bact"/>
</dbReference>
<evidence type="ECO:0000256" key="11">
    <source>
        <dbReference type="ARBA" id="ARBA00022989"/>
    </source>
</evidence>
<dbReference type="NCBIfam" id="TIGR01982">
    <property type="entry name" value="UbiB"/>
    <property type="match status" value="1"/>
</dbReference>
<dbReference type="GO" id="GO:0005524">
    <property type="term" value="F:ATP binding"/>
    <property type="evidence" value="ECO:0007669"/>
    <property type="project" value="UniProtKB-KW"/>
</dbReference>
<keyword evidence="15" id="KW-0830">Ubiquinone</keyword>
<evidence type="ECO:0000259" key="14">
    <source>
        <dbReference type="Pfam" id="PF03109"/>
    </source>
</evidence>
<dbReference type="SUPFAM" id="SSF56112">
    <property type="entry name" value="Protein kinase-like (PK-like)"/>
    <property type="match status" value="1"/>
</dbReference>
<evidence type="ECO:0000256" key="3">
    <source>
        <dbReference type="ARBA" id="ARBA00022475"/>
    </source>
</evidence>
<evidence type="ECO:0000256" key="2">
    <source>
        <dbReference type="ARBA" id="ARBA00009670"/>
    </source>
</evidence>
<comment type="similarity">
    <text evidence="13">Belongs to the ABC1 family. UbiB subfamily.</text>
</comment>
<dbReference type="KEGG" id="brb:EH207_15200"/>
<dbReference type="PANTHER" id="PTHR10566">
    <property type="entry name" value="CHAPERONE-ACTIVITY OF BC1 COMPLEX CABC1 -RELATED"/>
    <property type="match status" value="1"/>
</dbReference>
<dbReference type="EMBL" id="CP034035">
    <property type="protein sequence ID" value="QCR09747.1"/>
    <property type="molecule type" value="Genomic_DNA"/>
</dbReference>
<dbReference type="InterPro" id="IPR011009">
    <property type="entry name" value="Kinase-like_dom_sf"/>
</dbReference>
<evidence type="ECO:0000256" key="9">
    <source>
        <dbReference type="ARBA" id="ARBA00022777"/>
    </source>
</evidence>
<comment type="caution">
    <text evidence="13">Lacks conserved residue(s) required for the propagation of feature annotation.</text>
</comment>
<comment type="pathway">
    <text evidence="1 13">Cofactor biosynthesis; ubiquinone biosynthesis [regulation].</text>
</comment>
<evidence type="ECO:0000256" key="8">
    <source>
        <dbReference type="ARBA" id="ARBA00022741"/>
    </source>
</evidence>
<dbReference type="InterPro" id="IPR050154">
    <property type="entry name" value="UbiB_kinase"/>
</dbReference>
<keyword evidence="12 13" id="KW-0472">Membrane</keyword>
<dbReference type="Pfam" id="PF03109">
    <property type="entry name" value="ABC1"/>
    <property type="match status" value="1"/>
</dbReference>
<evidence type="ECO:0000256" key="12">
    <source>
        <dbReference type="ARBA" id="ARBA00023136"/>
    </source>
</evidence>
<comment type="function">
    <text evidence="13">Is probably a protein kinase regulator of UbiI activity which is involved in aerobic coenzyme Q (ubiquinone) biosynthesis.</text>
</comment>
<organism evidence="15 16">
    <name type="scientific">Brenneria rubrifaciens</name>
    <dbReference type="NCBI Taxonomy" id="55213"/>
    <lineage>
        <taxon>Bacteria</taxon>
        <taxon>Pseudomonadati</taxon>
        <taxon>Pseudomonadota</taxon>
        <taxon>Gammaproteobacteria</taxon>
        <taxon>Enterobacterales</taxon>
        <taxon>Pectobacteriaceae</taxon>
        <taxon>Brenneria</taxon>
    </lineage>
</organism>
<name>A0A4P8QRI2_9GAMM</name>
<accession>A0A4P8QRI2</accession>
<keyword evidence="10 13" id="KW-0067">ATP-binding</keyword>
<keyword evidence="9 13" id="KW-0418">Kinase</keyword>
<keyword evidence="8 13" id="KW-0547">Nucleotide-binding</keyword>
<dbReference type="AlphaFoldDB" id="A0A4P8QRI2"/>
<keyword evidence="4" id="KW-0997">Cell inner membrane</keyword>
<evidence type="ECO:0000256" key="13">
    <source>
        <dbReference type="HAMAP-Rule" id="MF_00414"/>
    </source>
</evidence>
<evidence type="ECO:0000256" key="1">
    <source>
        <dbReference type="ARBA" id="ARBA00005020"/>
    </source>
</evidence>
<dbReference type="RefSeq" id="WP_137714751.1">
    <property type="nucleotide sequence ID" value="NZ_CP034035.1"/>
</dbReference>
<dbReference type="InterPro" id="IPR004147">
    <property type="entry name" value="ABC1_dom"/>
</dbReference>
<evidence type="ECO:0000313" key="16">
    <source>
        <dbReference type="Proteomes" id="UP000299580"/>
    </source>
</evidence>
<keyword evidence="3 13" id="KW-1003">Cell membrane</keyword>
<dbReference type="NCBIfam" id="NF003404">
    <property type="entry name" value="PRK04750.1"/>
    <property type="match status" value="1"/>
</dbReference>
<evidence type="ECO:0000256" key="7">
    <source>
        <dbReference type="ARBA" id="ARBA00022692"/>
    </source>
</evidence>